<dbReference type="InterPro" id="IPR002470">
    <property type="entry name" value="Peptidase_S9A"/>
</dbReference>
<organism evidence="7 8">
    <name type="scientific">Gilvirhabdus luticola</name>
    <dbReference type="NCBI Taxonomy" id="3079858"/>
    <lineage>
        <taxon>Bacteria</taxon>
        <taxon>Pseudomonadati</taxon>
        <taxon>Bacteroidota</taxon>
        <taxon>Flavobacteriia</taxon>
        <taxon>Flavobacteriales</taxon>
        <taxon>Flavobacteriaceae</taxon>
        <taxon>Gilvirhabdus</taxon>
    </lineage>
</organism>
<dbReference type="Pfam" id="PF02897">
    <property type="entry name" value="Peptidase_S9_N"/>
    <property type="match status" value="1"/>
</dbReference>
<evidence type="ECO:0000259" key="6">
    <source>
        <dbReference type="Pfam" id="PF02897"/>
    </source>
</evidence>
<dbReference type="SUPFAM" id="SSF50993">
    <property type="entry name" value="Peptidase/esterase 'gauge' domain"/>
    <property type="match status" value="1"/>
</dbReference>
<evidence type="ECO:0000256" key="1">
    <source>
        <dbReference type="ARBA" id="ARBA00005228"/>
    </source>
</evidence>
<dbReference type="EMBL" id="JAWHTF010000004">
    <property type="protein sequence ID" value="MDU8886184.1"/>
    <property type="molecule type" value="Genomic_DNA"/>
</dbReference>
<protein>
    <submittedName>
        <fullName evidence="7">S9 family peptidase</fullName>
    </submittedName>
</protein>
<dbReference type="Gene3D" id="2.130.10.120">
    <property type="entry name" value="Prolyl oligopeptidase, N-terminal domain"/>
    <property type="match status" value="1"/>
</dbReference>
<dbReference type="PANTHER" id="PTHR11757">
    <property type="entry name" value="PROTEASE FAMILY S9A OLIGOPEPTIDASE"/>
    <property type="match status" value="1"/>
</dbReference>
<name>A0ABU3U795_9FLAO</name>
<dbReference type="RefSeq" id="WP_316662138.1">
    <property type="nucleotide sequence ID" value="NZ_JAWHTF010000004.1"/>
</dbReference>
<evidence type="ECO:0000313" key="8">
    <source>
        <dbReference type="Proteomes" id="UP001268651"/>
    </source>
</evidence>
<sequence>MKKSFSPPRAKQISKKLVKHNDVRIDEYYWLRERGNTKVIDYLNKENDYLKEQMKHTEEFQNSLFEEMKGRIKEDDTTVPYKLNGYWYITRYEKGKDYPIYSRKKETLDAEEEILFDCNEMAQGHAYFKLGGISISPDNTMASFSVDTLSRRLYTIRIKNLVSGEIYPETILNTSGSAAWANDNKTLFYTQKDVVTLRSNKVFKHLLSTHPNGDLEIYEETDETFNTFVYKSKSRKYIIIGSTSTLTSEYRILNANTPQEEFKIFQKRERELEYTISHYGDNFYIVTNNEGATNFKLQRTSELNTEKEYWKDVLEYRPKVLIEDIEIFMDYLVVNERQNGLNCIRIISWNGKEDYYLPFNNETYTVSIGNNPDFDSEFLRYTYNSLTTPSSVIDYNFYSKDKEIRKEQEVLGGKFNKHNYTSERIWATSRDNVKIPMSVVYKKGIKKDGSNPLLISAYGSYGHTVDPYFSSVRLSLLDRGFIYVIAHVRGGEYLGRDWYDNGRLLNKMNTFYDFIDCSKYLIEQKYTSQEHLYAYGGSAGGLLMGTIINLNPELYHGIIAAVPFVDVVTTMLDDTIPLTTGEYDEWGNPNVKEYYDYMKSYSPYDNIEAKNYPNMLVTTGLHDSQVQYWEPAKWVAKLRRLKKDKNKILFHIDMDSGHGGASGRFESLKEVALEYAFLFDLEGIDH</sequence>
<dbReference type="Gene3D" id="3.40.50.1820">
    <property type="entry name" value="alpha/beta hydrolase"/>
    <property type="match status" value="1"/>
</dbReference>
<dbReference type="InterPro" id="IPR023302">
    <property type="entry name" value="Pept_S9A_N"/>
</dbReference>
<feature type="domain" description="Peptidase S9A N-terminal" evidence="6">
    <location>
        <begin position="16"/>
        <end position="407"/>
    </location>
</feature>
<reference evidence="7 8" key="1">
    <citation type="submission" date="2023-10" db="EMBL/GenBank/DDBJ databases">
        <title>Marimonas sp. nov. isolated from tidal mud flat.</title>
        <authorList>
            <person name="Jaincy N.J."/>
            <person name="Srinivasan S."/>
            <person name="Lee S.-S."/>
        </authorList>
    </citation>
    <scope>NUCLEOTIDE SEQUENCE [LARGE SCALE GENOMIC DNA]</scope>
    <source>
        <strain evidence="7 8">MJ-SS3</strain>
    </source>
</reference>
<evidence type="ECO:0000256" key="2">
    <source>
        <dbReference type="ARBA" id="ARBA00022670"/>
    </source>
</evidence>
<proteinExistence type="inferred from homology"/>
<keyword evidence="8" id="KW-1185">Reference proteome</keyword>
<evidence type="ECO:0000256" key="3">
    <source>
        <dbReference type="ARBA" id="ARBA00022801"/>
    </source>
</evidence>
<evidence type="ECO:0000259" key="5">
    <source>
        <dbReference type="Pfam" id="PF00326"/>
    </source>
</evidence>
<keyword evidence="3" id="KW-0378">Hydrolase</keyword>
<dbReference type="Pfam" id="PF00326">
    <property type="entry name" value="Peptidase_S9"/>
    <property type="match status" value="1"/>
</dbReference>
<feature type="domain" description="Peptidase S9 prolyl oligopeptidase catalytic" evidence="5">
    <location>
        <begin position="468"/>
        <end position="679"/>
    </location>
</feature>
<dbReference type="InterPro" id="IPR001375">
    <property type="entry name" value="Peptidase_S9_cat"/>
</dbReference>
<keyword evidence="2" id="KW-0645">Protease</keyword>
<evidence type="ECO:0000256" key="4">
    <source>
        <dbReference type="ARBA" id="ARBA00022825"/>
    </source>
</evidence>
<dbReference type="InterPro" id="IPR051543">
    <property type="entry name" value="Serine_Peptidase_S9A"/>
</dbReference>
<accession>A0ABU3U795</accession>
<dbReference type="SUPFAM" id="SSF53474">
    <property type="entry name" value="alpha/beta-Hydrolases"/>
    <property type="match status" value="1"/>
</dbReference>
<dbReference type="PANTHER" id="PTHR11757:SF19">
    <property type="entry name" value="PROLYL ENDOPEPTIDASE-LIKE"/>
    <property type="match status" value="1"/>
</dbReference>
<gene>
    <name evidence="7" type="ORF">RXV94_08435</name>
</gene>
<dbReference type="Proteomes" id="UP001268651">
    <property type="component" value="Unassembled WGS sequence"/>
</dbReference>
<dbReference type="PRINTS" id="PR00862">
    <property type="entry name" value="PROLIGOPTASE"/>
</dbReference>
<keyword evidence="4" id="KW-0720">Serine protease</keyword>
<comment type="similarity">
    <text evidence="1">Belongs to the peptidase S9A family.</text>
</comment>
<comment type="caution">
    <text evidence="7">The sequence shown here is derived from an EMBL/GenBank/DDBJ whole genome shotgun (WGS) entry which is preliminary data.</text>
</comment>
<dbReference type="InterPro" id="IPR029058">
    <property type="entry name" value="AB_hydrolase_fold"/>
</dbReference>
<evidence type="ECO:0000313" key="7">
    <source>
        <dbReference type="EMBL" id="MDU8886184.1"/>
    </source>
</evidence>